<reference evidence="6 7" key="1">
    <citation type="submission" date="2015-07" db="EMBL/GenBank/DDBJ databases">
        <title>The genome of Pseudoloma neurophilia, a relevant intracellular parasite of the zebrafish.</title>
        <authorList>
            <person name="Ndikumana S."/>
            <person name="Pelin A."/>
            <person name="Sanders J."/>
            <person name="Corradi N."/>
        </authorList>
    </citation>
    <scope>NUCLEOTIDE SEQUENCE [LARGE SCALE GENOMIC DNA]</scope>
    <source>
        <strain evidence="6 7">MK1</strain>
    </source>
</reference>
<proteinExistence type="inferred from homology"/>
<keyword evidence="7" id="KW-1185">Reference proteome</keyword>
<dbReference type="EMBL" id="LGUB01000005">
    <property type="protein sequence ID" value="KRH95124.1"/>
    <property type="molecule type" value="Genomic_DNA"/>
</dbReference>
<dbReference type="GO" id="GO:0003723">
    <property type="term" value="F:RNA binding"/>
    <property type="evidence" value="ECO:0007669"/>
    <property type="project" value="UniProtKB-KW"/>
</dbReference>
<dbReference type="Proteomes" id="UP000051530">
    <property type="component" value="Unassembled WGS sequence"/>
</dbReference>
<protein>
    <submittedName>
        <fullName evidence="6">tRNA nucleotidyltransferase/poly(A) polymerase</fullName>
    </submittedName>
</protein>
<dbReference type="GO" id="GO:0052927">
    <property type="term" value="F:CC tRNA cytidylyltransferase activity"/>
    <property type="evidence" value="ECO:0007669"/>
    <property type="project" value="TreeGrafter"/>
</dbReference>
<dbReference type="GO" id="GO:0052929">
    <property type="term" value="F:ATP:3'-cytidine-cytidine-tRNA adenylyltransferase activity"/>
    <property type="evidence" value="ECO:0007669"/>
    <property type="project" value="TreeGrafter"/>
</dbReference>
<dbReference type="Gene3D" id="3.30.460.10">
    <property type="entry name" value="Beta Polymerase, domain 2"/>
    <property type="match status" value="1"/>
</dbReference>
<name>A0A0R0M6C7_9MICR</name>
<dbReference type="SUPFAM" id="SSF81301">
    <property type="entry name" value="Nucleotidyltransferase"/>
    <property type="match status" value="1"/>
</dbReference>
<dbReference type="InterPro" id="IPR043519">
    <property type="entry name" value="NT_sf"/>
</dbReference>
<evidence type="ECO:0000256" key="1">
    <source>
        <dbReference type="ARBA" id="ARBA00007265"/>
    </source>
</evidence>
<keyword evidence="3 4" id="KW-0694">RNA-binding</keyword>
<dbReference type="VEuPathDB" id="MicrosporidiaDB:M153_2500013096"/>
<evidence type="ECO:0000256" key="2">
    <source>
        <dbReference type="ARBA" id="ARBA00022679"/>
    </source>
</evidence>
<dbReference type="Gene3D" id="1.10.3090.10">
    <property type="entry name" value="cca-adding enzyme, domain 2"/>
    <property type="match status" value="1"/>
</dbReference>
<evidence type="ECO:0000313" key="7">
    <source>
        <dbReference type="Proteomes" id="UP000051530"/>
    </source>
</evidence>
<dbReference type="SUPFAM" id="SSF81891">
    <property type="entry name" value="Poly A polymerase C-terminal region-like"/>
    <property type="match status" value="1"/>
</dbReference>
<evidence type="ECO:0000256" key="3">
    <source>
        <dbReference type="ARBA" id="ARBA00022884"/>
    </source>
</evidence>
<dbReference type="OrthoDB" id="445712at2759"/>
<dbReference type="Pfam" id="PF01743">
    <property type="entry name" value="PolyA_pol"/>
    <property type="match status" value="1"/>
</dbReference>
<accession>A0A0R0M6C7</accession>
<evidence type="ECO:0000313" key="6">
    <source>
        <dbReference type="EMBL" id="KRH95124.1"/>
    </source>
</evidence>
<dbReference type="PANTHER" id="PTHR13734">
    <property type="entry name" value="TRNA-NUCLEOTIDYLTRANSFERASE"/>
    <property type="match status" value="1"/>
</dbReference>
<dbReference type="CDD" id="cd05398">
    <property type="entry name" value="NT_ClassII-CCAase"/>
    <property type="match status" value="1"/>
</dbReference>
<dbReference type="AlphaFoldDB" id="A0A0R0M6C7"/>
<gene>
    <name evidence="6" type="ORF">M153_2500013096</name>
</gene>
<comment type="similarity">
    <text evidence="1 4">Belongs to the tRNA nucleotidyltransferase/poly(A) polymerase family.</text>
</comment>
<organism evidence="6 7">
    <name type="scientific">Pseudoloma neurophilia</name>
    <dbReference type="NCBI Taxonomy" id="146866"/>
    <lineage>
        <taxon>Eukaryota</taxon>
        <taxon>Fungi</taxon>
        <taxon>Fungi incertae sedis</taxon>
        <taxon>Microsporidia</taxon>
        <taxon>Pseudoloma</taxon>
    </lineage>
</organism>
<dbReference type="PANTHER" id="PTHR13734:SF5">
    <property type="entry name" value="CCA TRNA NUCLEOTIDYLTRANSFERASE, MITOCHONDRIAL"/>
    <property type="match status" value="1"/>
</dbReference>
<keyword evidence="2 4" id="KW-0808">Transferase</keyword>
<dbReference type="GO" id="GO:0001680">
    <property type="term" value="P:tRNA 3'-terminal CCA addition"/>
    <property type="evidence" value="ECO:0007669"/>
    <property type="project" value="UniProtKB-ARBA"/>
</dbReference>
<evidence type="ECO:0000256" key="4">
    <source>
        <dbReference type="RuleBase" id="RU003953"/>
    </source>
</evidence>
<dbReference type="InterPro" id="IPR002646">
    <property type="entry name" value="PolA_pol_head_dom"/>
</dbReference>
<evidence type="ECO:0000259" key="5">
    <source>
        <dbReference type="Pfam" id="PF01743"/>
    </source>
</evidence>
<feature type="domain" description="Poly A polymerase head" evidence="5">
    <location>
        <begin position="33"/>
        <end position="165"/>
    </location>
</feature>
<comment type="caution">
    <text evidence="6">The sequence shown here is derived from an EMBL/GenBank/DDBJ whole genome shotgun (WGS) entry which is preliminary data.</text>
</comment>
<sequence>MKLRTNILLTLNEKMALTKIQAYAITLPKVTPRIAGGWVRDKLLGKDSNDIDITLDTISGIDFANGLKNFYGWTGPVGKIKANPDKSKHLETAVMKINGISIDFLSLRKETYGNTRIPQVIACTAKEDAFRRDLTINSLFYNLLTEKIEDFTEKGLDDLKNEIIRTPLTAHQTLIDDPLRILRIVRFAIRLNFQIDCEILNAFNEVEIQRSLKQKVSSERIRIEIFKILENERFLTALKIFATHDLIGAIFKIKIDVDITNLIRVHNNYLNLKKYMNFDDFIVRFYVLLVFNGAVPVKNSFSNFLMVKNSLSCNKQVFAKVKRIEKNLVLLKKVSEKMSDEDAVFLLRHMKEDFETSMAIYLMASEYRISEISDFFKGIGHEQFHSLINNSHIDLCNQKNNVNSNADENLHSVTELSVEEAAKMNKYLIFHLLNIAKKYEVDLFHKTFPFDGEYISKWLEIDQSETSFYLEMAKVQFITNSNLTLENLPDKLKEIQRERRIDGFKLFYLTDKF</sequence>